<accession>A0A096AU05</accession>
<proteinExistence type="predicted"/>
<gene>
    <name evidence="2" type="ORF">HMPREF9302_10165</name>
</gene>
<dbReference type="OrthoDB" id="43316at2"/>
<protein>
    <recommendedName>
        <fullName evidence="1">WYL domain-containing protein</fullName>
    </recommendedName>
</protein>
<organism evidence="2 3">
    <name type="scientific">Prevotella amnii DNF00058</name>
    <dbReference type="NCBI Taxonomy" id="1401066"/>
    <lineage>
        <taxon>Bacteria</taxon>
        <taxon>Pseudomonadati</taxon>
        <taxon>Bacteroidota</taxon>
        <taxon>Bacteroidia</taxon>
        <taxon>Bacteroidales</taxon>
        <taxon>Prevotellaceae</taxon>
        <taxon>Prevotella</taxon>
    </lineage>
</organism>
<feature type="domain" description="WYL" evidence="1">
    <location>
        <begin position="161"/>
        <end position="229"/>
    </location>
</feature>
<dbReference type="PROSITE" id="PS52050">
    <property type="entry name" value="WYL"/>
    <property type="match status" value="1"/>
</dbReference>
<evidence type="ECO:0000313" key="2">
    <source>
        <dbReference type="EMBL" id="KGF50220.1"/>
    </source>
</evidence>
<dbReference type="EMBL" id="JRNU01000085">
    <property type="protein sequence ID" value="KGF50220.1"/>
    <property type="molecule type" value="Genomic_DNA"/>
</dbReference>
<dbReference type="InterPro" id="IPR051534">
    <property type="entry name" value="CBASS_pafABC_assoc_protein"/>
</dbReference>
<dbReference type="RefSeq" id="WP_036856967.1">
    <property type="nucleotide sequence ID" value="NZ_JRNU01000085.1"/>
</dbReference>
<dbReference type="PANTHER" id="PTHR34580">
    <property type="match status" value="1"/>
</dbReference>
<name>A0A096AU05_9BACT</name>
<evidence type="ECO:0000313" key="3">
    <source>
        <dbReference type="Proteomes" id="UP000029614"/>
    </source>
</evidence>
<evidence type="ECO:0000259" key="1">
    <source>
        <dbReference type="Pfam" id="PF13280"/>
    </source>
</evidence>
<keyword evidence="3" id="KW-1185">Reference proteome</keyword>
<dbReference type="PANTHER" id="PTHR34580:SF9">
    <property type="entry name" value="SLL5097 PROTEIN"/>
    <property type="match status" value="1"/>
</dbReference>
<comment type="caution">
    <text evidence="2">The sequence shown here is derived from an EMBL/GenBank/DDBJ whole genome shotgun (WGS) entry which is preliminary data.</text>
</comment>
<dbReference type="AlphaFoldDB" id="A0A096AU05"/>
<sequence length="358" mass="41729">MPANKNAMTRYKILDDLLSNRYHNYSLDDLTEEVNLRLSEMYPDTNGVVRRTIEKDIFYLEYEGPFMVDIERYTVDAYSKEKQKTYAKQCLRYTSTAFSIFKKQMSVDEEYLLSEALTLLGQFDGLPNLEGLENLRLRLGLRKPQRKIISLSKNPLEDSNILGELFTAISQKLTITLYYHTFKAKEARLSVNLYPYLLKEYNRRWFLIAAAESDGKLLTFSLDRIDDVKPLSSHKYAEYEGDINEIYEDIIGITYKEESPVYKILFWVSNMSADYVATKPLHGSQRNIGSAHETELRSQFPQLIEGRFFLIECKENYELIRELTSFGKDLVVLSPSPITGMVEKRISDMNEIYSDLRK</sequence>
<dbReference type="Proteomes" id="UP000029614">
    <property type="component" value="Unassembled WGS sequence"/>
</dbReference>
<dbReference type="InterPro" id="IPR026881">
    <property type="entry name" value="WYL_dom"/>
</dbReference>
<reference evidence="2 3" key="1">
    <citation type="submission" date="2014-07" db="EMBL/GenBank/DDBJ databases">
        <authorList>
            <person name="McCorrison J."/>
            <person name="Sanka R."/>
            <person name="Torralba M."/>
            <person name="Gillis M."/>
            <person name="Haft D.H."/>
            <person name="Methe B."/>
            <person name="Sutton G."/>
            <person name="Nelson K.E."/>
        </authorList>
    </citation>
    <scope>NUCLEOTIDE SEQUENCE [LARGE SCALE GENOMIC DNA]</scope>
    <source>
        <strain evidence="2 3">DNF00058</strain>
    </source>
</reference>
<dbReference type="Pfam" id="PF13280">
    <property type="entry name" value="WYL"/>
    <property type="match status" value="1"/>
</dbReference>